<evidence type="ECO:0000313" key="6">
    <source>
        <dbReference type="EMBL" id="QAU52051.1"/>
    </source>
</evidence>
<evidence type="ECO:0000259" key="5">
    <source>
        <dbReference type="Pfam" id="PF26580"/>
    </source>
</evidence>
<protein>
    <recommendedName>
        <fullName evidence="5">Low molecular weight antigen MTB12-like C-terminal domain-containing protein</fullName>
    </recommendedName>
</protein>
<feature type="chain" id="PRO_5043579590" description="Low molecular weight antigen MTB12-like C-terminal domain-containing protein" evidence="4">
    <location>
        <begin position="21"/>
        <end position="221"/>
    </location>
</feature>
<feature type="region of interest" description="Disordered" evidence="3">
    <location>
        <begin position="158"/>
        <end position="221"/>
    </location>
</feature>
<feature type="compositionally biased region" description="Low complexity" evidence="3">
    <location>
        <begin position="32"/>
        <end position="47"/>
    </location>
</feature>
<evidence type="ECO:0000256" key="1">
    <source>
        <dbReference type="ARBA" id="ARBA00022729"/>
    </source>
</evidence>
<keyword evidence="1 4" id="KW-0732">Signal</keyword>
<keyword evidence="7" id="KW-1185">Reference proteome</keyword>
<evidence type="ECO:0000313" key="7">
    <source>
        <dbReference type="Proteomes" id="UP000288929"/>
    </source>
</evidence>
<comment type="similarity">
    <text evidence="2">Belongs to the MTB12 family.</text>
</comment>
<evidence type="ECO:0000256" key="3">
    <source>
        <dbReference type="SAM" id="MobiDB-lite"/>
    </source>
</evidence>
<evidence type="ECO:0000256" key="4">
    <source>
        <dbReference type="SAM" id="SignalP"/>
    </source>
</evidence>
<dbReference type="InterPro" id="IPR058644">
    <property type="entry name" value="Mtb12-like_C"/>
</dbReference>
<dbReference type="OrthoDB" id="4567960at2"/>
<dbReference type="KEGG" id="cpeg:CPELA_03860"/>
<organism evidence="6 7">
    <name type="scientific">Corynebacterium pelargi</name>
    <dbReference type="NCBI Taxonomy" id="1471400"/>
    <lineage>
        <taxon>Bacteria</taxon>
        <taxon>Bacillati</taxon>
        <taxon>Actinomycetota</taxon>
        <taxon>Actinomycetes</taxon>
        <taxon>Mycobacteriales</taxon>
        <taxon>Corynebacteriaceae</taxon>
        <taxon>Corynebacterium</taxon>
    </lineage>
</organism>
<name>A0A410W7Y1_9CORY</name>
<dbReference type="Pfam" id="PF26580">
    <property type="entry name" value="Mtb12_C"/>
    <property type="match status" value="1"/>
</dbReference>
<gene>
    <name evidence="6" type="ORF">CPELA_03860</name>
</gene>
<feature type="domain" description="Low molecular weight antigen MTB12-like C-terminal" evidence="5">
    <location>
        <begin position="48"/>
        <end position="157"/>
    </location>
</feature>
<feature type="signal peptide" evidence="4">
    <location>
        <begin position="1"/>
        <end position="20"/>
    </location>
</feature>
<dbReference type="AlphaFoldDB" id="A0A410W7Y1"/>
<proteinExistence type="inferred from homology"/>
<dbReference type="PROSITE" id="PS51257">
    <property type="entry name" value="PROKAR_LIPOPROTEIN"/>
    <property type="match status" value="1"/>
</dbReference>
<dbReference type="EMBL" id="CP035299">
    <property type="protein sequence ID" value="QAU52051.1"/>
    <property type="molecule type" value="Genomic_DNA"/>
</dbReference>
<accession>A0A410W7Y1</accession>
<reference evidence="6 7" key="1">
    <citation type="submission" date="2019-01" db="EMBL/GenBank/DDBJ databases">
        <authorList>
            <person name="Ruckert C."/>
            <person name="Busche T."/>
            <person name="Kalinowski J."/>
        </authorList>
    </citation>
    <scope>NUCLEOTIDE SEQUENCE [LARGE SCALE GENOMIC DNA]</scope>
    <source>
        <strain evidence="6 7">136/3</strain>
    </source>
</reference>
<evidence type="ECO:0000256" key="2">
    <source>
        <dbReference type="ARBA" id="ARBA00093774"/>
    </source>
</evidence>
<dbReference type="Proteomes" id="UP000288929">
    <property type="component" value="Chromosome"/>
</dbReference>
<feature type="compositionally biased region" description="Pro residues" evidence="3">
    <location>
        <begin position="183"/>
        <end position="221"/>
    </location>
</feature>
<dbReference type="RefSeq" id="WP_128889543.1">
    <property type="nucleotide sequence ID" value="NZ_BMCX01000001.1"/>
</dbReference>
<sequence precursor="true">MKLSKTLAATAALSMALTMAACSNDDDKEAESSSSSTSSSKAAAQAEMPTAADLNAIVAVATDPNAPIEEKQQTVQGSNVDPALFEVLTRSKQESGAEFIVVDPVLPGYAPNSVLATVNVNIPEQEPQTADNVEFIFEDGRWKLSQDWACTLLKNSVPEDQVPPMCIDEPAPPAPAEGEAPAPEAPAPDAPAPEAPAPDAPAPEAPAPDAPAPEAPAPEAQ</sequence>
<feature type="region of interest" description="Disordered" evidence="3">
    <location>
        <begin position="23"/>
        <end position="48"/>
    </location>
</feature>